<dbReference type="AlphaFoldDB" id="A0A9N9RID1"/>
<evidence type="ECO:0000313" key="2">
    <source>
        <dbReference type="Proteomes" id="UP001153714"/>
    </source>
</evidence>
<dbReference type="OrthoDB" id="8113227at2759"/>
<organism evidence="1 2">
    <name type="scientific">Diatraea saccharalis</name>
    <name type="common">sugarcane borer</name>
    <dbReference type="NCBI Taxonomy" id="40085"/>
    <lineage>
        <taxon>Eukaryota</taxon>
        <taxon>Metazoa</taxon>
        <taxon>Ecdysozoa</taxon>
        <taxon>Arthropoda</taxon>
        <taxon>Hexapoda</taxon>
        <taxon>Insecta</taxon>
        <taxon>Pterygota</taxon>
        <taxon>Neoptera</taxon>
        <taxon>Endopterygota</taxon>
        <taxon>Lepidoptera</taxon>
        <taxon>Glossata</taxon>
        <taxon>Ditrysia</taxon>
        <taxon>Pyraloidea</taxon>
        <taxon>Crambidae</taxon>
        <taxon>Crambinae</taxon>
        <taxon>Diatraea</taxon>
    </lineage>
</organism>
<reference evidence="1" key="1">
    <citation type="submission" date="2021-12" db="EMBL/GenBank/DDBJ databases">
        <authorList>
            <person name="King R."/>
        </authorList>
    </citation>
    <scope>NUCLEOTIDE SEQUENCE</scope>
</reference>
<protein>
    <submittedName>
        <fullName evidence="1">Uncharacterized protein</fullName>
    </submittedName>
</protein>
<evidence type="ECO:0000313" key="1">
    <source>
        <dbReference type="EMBL" id="CAG9796938.1"/>
    </source>
</evidence>
<proteinExistence type="predicted"/>
<reference evidence="1" key="2">
    <citation type="submission" date="2022-10" db="EMBL/GenBank/DDBJ databases">
        <authorList>
            <consortium name="ENA_rothamsted_submissions"/>
            <consortium name="culmorum"/>
            <person name="King R."/>
        </authorList>
    </citation>
    <scope>NUCLEOTIDE SEQUENCE</scope>
</reference>
<name>A0A9N9RID1_9NEOP</name>
<sequence length="173" mass="19425">MVAKGSGWSVTAAQTDVLCSFFEENPEVIAGYKKTSKCIEAVRSKWREITPQLNSLGGGRDHKAWAKDVCVSDVETEANVRHNENSCDTDDNTWQESEKASNNVTFIKLLDSDSPLLETRQPTLQTVSDSDEFDTFGRNIAQQLRTLPIPVALETQEILLSVLRKQRLKFLHV</sequence>
<gene>
    <name evidence="1" type="ORF">DIATSA_LOCUS14084</name>
</gene>
<dbReference type="EMBL" id="OU893340">
    <property type="protein sequence ID" value="CAG9796938.1"/>
    <property type="molecule type" value="Genomic_DNA"/>
</dbReference>
<accession>A0A9N9RID1</accession>
<keyword evidence="2" id="KW-1185">Reference proteome</keyword>
<dbReference type="Proteomes" id="UP001153714">
    <property type="component" value="Chromosome 9"/>
</dbReference>